<dbReference type="RefSeq" id="WP_112573217.1">
    <property type="nucleotide sequence ID" value="NZ_CP043450.1"/>
</dbReference>
<dbReference type="Proteomes" id="UP000251402">
    <property type="component" value="Chromosome"/>
</dbReference>
<name>A0A5C1I875_9SPHI</name>
<dbReference type="KEGG" id="mrub:DEO27_031055"/>
<reference evidence="3" key="1">
    <citation type="submission" date="2019-08" db="EMBL/GenBank/DDBJ databases">
        <title>Comparative genome analysis confer to the adaptation heavy metal polluted environment.</title>
        <authorList>
            <person name="Li Y."/>
        </authorList>
    </citation>
    <scope>NUCLEOTIDE SEQUENCE [LARGE SCALE GENOMIC DNA]</scope>
    <source>
        <strain evidence="3">P1</strain>
    </source>
</reference>
<feature type="domain" description="FAS1" evidence="2">
    <location>
        <begin position="39"/>
        <end position="183"/>
    </location>
</feature>
<dbReference type="PROSITE" id="PS50213">
    <property type="entry name" value="FAS1"/>
    <property type="match status" value="2"/>
</dbReference>
<keyword evidence="4" id="KW-1185">Reference proteome</keyword>
<dbReference type="EMBL" id="CP043450">
    <property type="protein sequence ID" value="QEM14269.1"/>
    <property type="molecule type" value="Genomic_DNA"/>
</dbReference>
<feature type="signal peptide" evidence="1">
    <location>
        <begin position="1"/>
        <end position="27"/>
    </location>
</feature>
<feature type="domain" description="FAS1" evidence="2">
    <location>
        <begin position="188"/>
        <end position="351"/>
    </location>
</feature>
<dbReference type="SMART" id="SM00554">
    <property type="entry name" value="FAS1"/>
    <property type="match status" value="1"/>
</dbReference>
<evidence type="ECO:0000313" key="3">
    <source>
        <dbReference type="EMBL" id="QEM14269.1"/>
    </source>
</evidence>
<sequence>MKNRKPIRNLLLLIPALLMLLFSACKHDDLEIAKPNENFRLATDFVKNNYDLTLFSAAVEKSGMAETLRGKGPFTLLAPSNSAFNEIGITKASDFDKMNTDSLKAMVQRHVLDQQLTFNQVPVNGVDIRYHTLAGTDVYATLASYAPNNSAYPANNLYFNGSSVTRKDVSIANGIVHVLNKVMKVTPESTVQDWLAKRPQYSIFVSGLKKFGFWNKLSGTGPFTVFAPQNSVFEANGITEASVTTLDPAVYQGERLFGSYILNGKHFFISDFNVFYIINNEPTYSGQLENDSWYFIISSERNFYTAAVSYSAHLQTALSYPYDTYPAVTAIPALTDNLTDNGLVHDMQGLLLLPEQALKH</sequence>
<dbReference type="OrthoDB" id="1144324at2"/>
<gene>
    <name evidence="3" type="ORF">DEO27_031055</name>
</gene>
<proteinExistence type="predicted"/>
<dbReference type="SUPFAM" id="SSF82153">
    <property type="entry name" value="FAS1 domain"/>
    <property type="match status" value="2"/>
</dbReference>
<dbReference type="InterPro" id="IPR000782">
    <property type="entry name" value="FAS1_domain"/>
</dbReference>
<keyword evidence="1" id="KW-0732">Signal</keyword>
<dbReference type="InterPro" id="IPR050904">
    <property type="entry name" value="Adhesion/Biosynth-related"/>
</dbReference>
<dbReference type="InterPro" id="IPR036378">
    <property type="entry name" value="FAS1_dom_sf"/>
</dbReference>
<protein>
    <submittedName>
        <fullName evidence="3">Fasciclin domain-containing protein</fullName>
    </submittedName>
</protein>
<evidence type="ECO:0000259" key="2">
    <source>
        <dbReference type="PROSITE" id="PS50213"/>
    </source>
</evidence>
<organism evidence="3 4">
    <name type="scientific">Mucilaginibacter rubeus</name>
    <dbReference type="NCBI Taxonomy" id="2027860"/>
    <lineage>
        <taxon>Bacteria</taxon>
        <taxon>Pseudomonadati</taxon>
        <taxon>Bacteroidota</taxon>
        <taxon>Sphingobacteriia</taxon>
        <taxon>Sphingobacteriales</taxon>
        <taxon>Sphingobacteriaceae</taxon>
        <taxon>Mucilaginibacter</taxon>
    </lineage>
</organism>
<evidence type="ECO:0000256" key="1">
    <source>
        <dbReference type="SAM" id="SignalP"/>
    </source>
</evidence>
<accession>A0A5C1I875</accession>
<dbReference type="Pfam" id="PF02469">
    <property type="entry name" value="Fasciclin"/>
    <property type="match status" value="2"/>
</dbReference>
<feature type="chain" id="PRO_5023021247" evidence="1">
    <location>
        <begin position="28"/>
        <end position="360"/>
    </location>
</feature>
<dbReference type="PROSITE" id="PS51257">
    <property type="entry name" value="PROKAR_LIPOPROTEIN"/>
    <property type="match status" value="1"/>
</dbReference>
<dbReference type="PANTHER" id="PTHR10900">
    <property type="entry name" value="PERIOSTIN-RELATED"/>
    <property type="match status" value="1"/>
</dbReference>
<dbReference type="Gene3D" id="2.30.180.10">
    <property type="entry name" value="FAS1 domain"/>
    <property type="match status" value="2"/>
</dbReference>
<dbReference type="AlphaFoldDB" id="A0A5C1I875"/>
<evidence type="ECO:0000313" key="4">
    <source>
        <dbReference type="Proteomes" id="UP000251402"/>
    </source>
</evidence>
<dbReference type="GO" id="GO:0005615">
    <property type="term" value="C:extracellular space"/>
    <property type="evidence" value="ECO:0007669"/>
    <property type="project" value="TreeGrafter"/>
</dbReference>
<dbReference type="PANTHER" id="PTHR10900:SF77">
    <property type="entry name" value="FI19380P1"/>
    <property type="match status" value="1"/>
</dbReference>